<keyword evidence="3" id="KW-0645">Protease</keyword>
<comment type="caution">
    <text evidence="7">The sequence shown here is derived from an EMBL/GenBank/DDBJ whole genome shotgun (WGS) entry which is preliminary data.</text>
</comment>
<evidence type="ECO:0000256" key="5">
    <source>
        <dbReference type="ARBA" id="ARBA00022801"/>
    </source>
</evidence>
<proteinExistence type="inferred from homology"/>
<evidence type="ECO:0000313" key="8">
    <source>
        <dbReference type="Proteomes" id="UP001629113"/>
    </source>
</evidence>
<keyword evidence="4" id="KW-0732">Signal</keyword>
<dbReference type="InterPro" id="IPR029058">
    <property type="entry name" value="AB_hydrolase_fold"/>
</dbReference>
<protein>
    <submittedName>
        <fullName evidence="7">Serine carboxypeptidase</fullName>
    </submittedName>
</protein>
<dbReference type="PANTHER" id="PTHR11802">
    <property type="entry name" value="SERINE PROTEASE FAMILY S10 SERINE CARBOXYPEPTIDASE"/>
    <property type="match status" value="1"/>
</dbReference>
<dbReference type="SUPFAM" id="SSF53474">
    <property type="entry name" value="alpha/beta-Hydrolases"/>
    <property type="match status" value="1"/>
</dbReference>
<accession>A0ABR4PTJ7</accession>
<evidence type="ECO:0000256" key="6">
    <source>
        <dbReference type="ARBA" id="ARBA00023180"/>
    </source>
</evidence>
<evidence type="ECO:0000256" key="2">
    <source>
        <dbReference type="ARBA" id="ARBA00022645"/>
    </source>
</evidence>
<dbReference type="Pfam" id="PF00450">
    <property type="entry name" value="Peptidase_S10"/>
    <property type="match status" value="2"/>
</dbReference>
<dbReference type="GO" id="GO:0004180">
    <property type="term" value="F:carboxypeptidase activity"/>
    <property type="evidence" value="ECO:0007669"/>
    <property type="project" value="UniProtKB-KW"/>
</dbReference>
<dbReference type="PRINTS" id="PR00724">
    <property type="entry name" value="CRBOXYPTASEC"/>
</dbReference>
<keyword evidence="5" id="KW-0378">Hydrolase</keyword>
<evidence type="ECO:0000256" key="3">
    <source>
        <dbReference type="ARBA" id="ARBA00022670"/>
    </source>
</evidence>
<keyword evidence="6" id="KW-0325">Glycoprotein</keyword>
<dbReference type="Gene3D" id="3.40.50.1820">
    <property type="entry name" value="alpha/beta hydrolase"/>
    <property type="match status" value="1"/>
</dbReference>
<keyword evidence="2 7" id="KW-0121">Carboxypeptidase</keyword>
<dbReference type="Proteomes" id="UP001629113">
    <property type="component" value="Unassembled WGS sequence"/>
</dbReference>
<sequence>MGLLQENGPCFVGNDSNSTYLNPWSWNNEVNMLYLDQPTQVGYSYDILTNGTLDIWNSSITILDPESEAPKNNVTHLVGTFSSQNLNSTSNSTEHAAHAIWHFAQTWFEEFPFYKPADEKISIWTESYGGRYGPAFLRFFQEQNEKISNGTIRGPGTHFIHLDTLGLINGCIDCDIQQLSYVDLAYNNTYGIKAINESQYNAAVESYWKEGGCKEAVSKCKELAKELDPLDRGNVDEVDRVCIDARENCRSMASPFEKYADKPRARFDIAHPAADPFPEPCMHIHSFLRRY</sequence>
<evidence type="ECO:0000313" key="7">
    <source>
        <dbReference type="EMBL" id="KAL3426687.1"/>
    </source>
</evidence>
<name>A0ABR4PTJ7_9HELO</name>
<organism evidence="7 8">
    <name type="scientific">Phlyctema vagabunda</name>
    <dbReference type="NCBI Taxonomy" id="108571"/>
    <lineage>
        <taxon>Eukaryota</taxon>
        <taxon>Fungi</taxon>
        <taxon>Dikarya</taxon>
        <taxon>Ascomycota</taxon>
        <taxon>Pezizomycotina</taxon>
        <taxon>Leotiomycetes</taxon>
        <taxon>Helotiales</taxon>
        <taxon>Dermateaceae</taxon>
        <taxon>Phlyctema</taxon>
    </lineage>
</organism>
<dbReference type="InterPro" id="IPR001563">
    <property type="entry name" value="Peptidase_S10"/>
</dbReference>
<evidence type="ECO:0000256" key="4">
    <source>
        <dbReference type="ARBA" id="ARBA00022729"/>
    </source>
</evidence>
<reference evidence="7 8" key="1">
    <citation type="submission" date="2024-06" db="EMBL/GenBank/DDBJ databases">
        <title>Complete genome of Phlyctema vagabunda strain 19-DSS-EL-015.</title>
        <authorList>
            <person name="Fiorenzani C."/>
        </authorList>
    </citation>
    <scope>NUCLEOTIDE SEQUENCE [LARGE SCALE GENOMIC DNA]</scope>
    <source>
        <strain evidence="7 8">19-DSS-EL-015</strain>
    </source>
</reference>
<comment type="similarity">
    <text evidence="1">Belongs to the peptidase S10 family.</text>
</comment>
<dbReference type="PANTHER" id="PTHR11802:SF189">
    <property type="entry name" value="CARBOXYPEPTIDASE"/>
    <property type="match status" value="1"/>
</dbReference>
<evidence type="ECO:0000256" key="1">
    <source>
        <dbReference type="ARBA" id="ARBA00009431"/>
    </source>
</evidence>
<gene>
    <name evidence="7" type="ORF">PVAG01_00196</name>
</gene>
<dbReference type="EMBL" id="JBFCZG010000001">
    <property type="protein sequence ID" value="KAL3426687.1"/>
    <property type="molecule type" value="Genomic_DNA"/>
</dbReference>
<keyword evidence="8" id="KW-1185">Reference proteome</keyword>